<keyword evidence="5" id="KW-0819">tRNA processing</keyword>
<keyword evidence="8" id="KW-0067">ATP-binding</keyword>
<dbReference type="SUPFAM" id="SSF52540">
    <property type="entry name" value="P-loop containing nucleoside triphosphate hydrolases"/>
    <property type="match status" value="1"/>
</dbReference>
<dbReference type="Gene3D" id="3.40.50.300">
    <property type="entry name" value="P-loop containing nucleotide triphosphate hydrolases"/>
    <property type="match status" value="1"/>
</dbReference>
<dbReference type="GO" id="GO:0005524">
    <property type="term" value="F:ATP binding"/>
    <property type="evidence" value="ECO:0007669"/>
    <property type="project" value="UniProtKB-KW"/>
</dbReference>
<dbReference type="Proteomes" id="UP000231896">
    <property type="component" value="Chromosome"/>
</dbReference>
<comment type="subcellular location">
    <subcellularLocation>
        <location evidence="1">Cytoplasm</location>
    </subcellularLocation>
</comment>
<dbReference type="RefSeq" id="WP_232501299.1">
    <property type="nucleotide sequence ID" value="NZ_CP024964.1"/>
</dbReference>
<sequence>MIIKYKMTCYLLTSFFWKYYNLFMIKTIISNSVQDTNKIAQEIANTLSGEVFVLLTGDLGAGKTTFTKALIKQFGVKENVSSPTFTILNQYQSKTNVINHMDAYRLDKQSDLEMFIEEFDNAINIIEWWTNINLALTNKKIVKIEIKKVNESAREFIIESN</sequence>
<evidence type="ECO:0000313" key="12">
    <source>
        <dbReference type="Proteomes" id="UP000231896"/>
    </source>
</evidence>
<dbReference type="InterPro" id="IPR027417">
    <property type="entry name" value="P-loop_NTPase"/>
</dbReference>
<organism evidence="11 12">
    <name type="scientific">Mesoplasma melaleucae</name>
    <dbReference type="NCBI Taxonomy" id="81459"/>
    <lineage>
        <taxon>Bacteria</taxon>
        <taxon>Bacillati</taxon>
        <taxon>Mycoplasmatota</taxon>
        <taxon>Mollicutes</taxon>
        <taxon>Entomoplasmatales</taxon>
        <taxon>Entomoplasmataceae</taxon>
        <taxon>Mesoplasma</taxon>
    </lineage>
</organism>
<keyword evidence="6" id="KW-0479">Metal-binding</keyword>
<evidence type="ECO:0000313" key="11">
    <source>
        <dbReference type="EMBL" id="ATZ18200.1"/>
    </source>
</evidence>
<evidence type="ECO:0000256" key="10">
    <source>
        <dbReference type="ARBA" id="ARBA00032441"/>
    </source>
</evidence>
<evidence type="ECO:0000256" key="8">
    <source>
        <dbReference type="ARBA" id="ARBA00022840"/>
    </source>
</evidence>
<dbReference type="PANTHER" id="PTHR33540:SF2">
    <property type="entry name" value="TRNA THREONYLCARBAMOYLADENOSINE BIOSYNTHESIS PROTEIN TSAE"/>
    <property type="match status" value="1"/>
</dbReference>
<keyword evidence="7" id="KW-0547">Nucleotide-binding</keyword>
<keyword evidence="11" id="KW-0808">Transferase</keyword>
<evidence type="ECO:0000256" key="9">
    <source>
        <dbReference type="ARBA" id="ARBA00022842"/>
    </source>
</evidence>
<dbReference type="GO" id="GO:0002949">
    <property type="term" value="P:tRNA threonylcarbamoyladenosine modification"/>
    <property type="evidence" value="ECO:0007669"/>
    <property type="project" value="InterPro"/>
</dbReference>
<evidence type="ECO:0000256" key="1">
    <source>
        <dbReference type="ARBA" id="ARBA00004496"/>
    </source>
</evidence>
<evidence type="ECO:0000256" key="3">
    <source>
        <dbReference type="ARBA" id="ARBA00019010"/>
    </source>
</evidence>
<dbReference type="AlphaFoldDB" id="A0A2K8NWI6"/>
<comment type="similarity">
    <text evidence="2">Belongs to the TsaE family.</text>
</comment>
<keyword evidence="9" id="KW-0460">Magnesium</keyword>
<dbReference type="PANTHER" id="PTHR33540">
    <property type="entry name" value="TRNA THREONYLCARBAMOYLADENOSINE BIOSYNTHESIS PROTEIN TSAE"/>
    <property type="match status" value="1"/>
</dbReference>
<evidence type="ECO:0000256" key="5">
    <source>
        <dbReference type="ARBA" id="ARBA00022694"/>
    </source>
</evidence>
<dbReference type="EMBL" id="CP024964">
    <property type="protein sequence ID" value="ATZ18200.1"/>
    <property type="molecule type" value="Genomic_DNA"/>
</dbReference>
<evidence type="ECO:0000256" key="2">
    <source>
        <dbReference type="ARBA" id="ARBA00007599"/>
    </source>
</evidence>
<keyword evidence="12" id="KW-1185">Reference proteome</keyword>
<dbReference type="GO" id="GO:0046872">
    <property type="term" value="F:metal ion binding"/>
    <property type="evidence" value="ECO:0007669"/>
    <property type="project" value="UniProtKB-KW"/>
</dbReference>
<protein>
    <recommendedName>
        <fullName evidence="3">tRNA threonylcarbamoyladenosine biosynthesis protein TsaE</fullName>
    </recommendedName>
    <alternativeName>
        <fullName evidence="10">t(6)A37 threonylcarbamoyladenosine biosynthesis protein TsaE</fullName>
    </alternativeName>
</protein>
<dbReference type="STRING" id="1408435.GCA_000685885_00859"/>
<dbReference type="NCBIfam" id="TIGR00150">
    <property type="entry name" value="T6A_YjeE"/>
    <property type="match status" value="1"/>
</dbReference>
<dbReference type="GO" id="GO:0016740">
    <property type="term" value="F:transferase activity"/>
    <property type="evidence" value="ECO:0007669"/>
    <property type="project" value="UniProtKB-KW"/>
</dbReference>
<keyword evidence="4" id="KW-0963">Cytoplasm</keyword>
<dbReference type="Pfam" id="PF02367">
    <property type="entry name" value="TsaE"/>
    <property type="match status" value="1"/>
</dbReference>
<name>A0A2K8NWI6_9MOLU</name>
<dbReference type="GO" id="GO:0005737">
    <property type="term" value="C:cytoplasm"/>
    <property type="evidence" value="ECO:0007669"/>
    <property type="project" value="UniProtKB-SubCell"/>
</dbReference>
<gene>
    <name evidence="11" type="primary">tsaE</name>
    <name evidence="11" type="ORF">EMELA_v1c06930</name>
</gene>
<dbReference type="InterPro" id="IPR003442">
    <property type="entry name" value="T6A_TsaE"/>
</dbReference>
<evidence type="ECO:0000256" key="7">
    <source>
        <dbReference type="ARBA" id="ARBA00022741"/>
    </source>
</evidence>
<evidence type="ECO:0000256" key="6">
    <source>
        <dbReference type="ARBA" id="ARBA00022723"/>
    </source>
</evidence>
<dbReference type="KEGG" id="eml:EMELA_v1c06930"/>
<reference evidence="11 12" key="1">
    <citation type="submission" date="2017-11" db="EMBL/GenBank/DDBJ databases">
        <title>Genome sequence of Entomoplasma melaleucae M1 (ATCC 49191).</title>
        <authorList>
            <person name="Lo W.-S."/>
            <person name="Gasparich G.E."/>
            <person name="Kuo C.-H."/>
        </authorList>
    </citation>
    <scope>NUCLEOTIDE SEQUENCE [LARGE SCALE GENOMIC DNA]</scope>
    <source>
        <strain evidence="11 12">M1</strain>
    </source>
</reference>
<evidence type="ECO:0000256" key="4">
    <source>
        <dbReference type="ARBA" id="ARBA00022490"/>
    </source>
</evidence>
<proteinExistence type="inferred from homology"/>
<accession>A0A2K8NWI6</accession>